<reference evidence="11 12" key="1">
    <citation type="journal article" date="2024" name="Science">
        <title>Giant polyketide synthase enzymes in the biosynthesis of giant marine polyether toxins.</title>
        <authorList>
            <person name="Fallon T.R."/>
            <person name="Shende V.V."/>
            <person name="Wierzbicki I.H."/>
            <person name="Pendleton A.L."/>
            <person name="Watervoot N.F."/>
            <person name="Auber R.P."/>
            <person name="Gonzalez D.J."/>
            <person name="Wisecaver J.H."/>
            <person name="Moore B.S."/>
        </authorList>
    </citation>
    <scope>NUCLEOTIDE SEQUENCE [LARGE SCALE GENOMIC DNA]</scope>
    <source>
        <strain evidence="11 12">12B1</strain>
    </source>
</reference>
<dbReference type="SMART" id="SM00220">
    <property type="entry name" value="S_TKc"/>
    <property type="match status" value="1"/>
</dbReference>
<feature type="domain" description="Protein kinase" evidence="10">
    <location>
        <begin position="112"/>
        <end position="386"/>
    </location>
</feature>
<sequence>MAVQVRDRSAEAAQWAAKKQAAIRKAHRLREAREHGVDFLTLLAAAEERDAPSPLPHAAPPPPRRRPAPRASSARAHRRAAPLAPPPAATPPASRRTAAARDPLRELAALGYACVGPIAAGAFSVVLRAVVVGAVDGEGRQLPRGVEVAVKTYEAARCVGALAEGRDREVEVLRRLKPSSHPHIANLVAEHTGPIGVQLALQYCGGGSLHRLISRQAERGLPGLPVVEARLLAAQLSSALSHLHTLGIAHRDLKPSNVLLAHKRHWRLCDFGFAVHCAERKLKKAVGTPLYMAPEVISHLAAPEGGFLGAPVDMWAFGGLLFEAMHGRPAFVAPSMEQLHLRIRAGFTAVVGEWVPAGAKSLLIALLQREPLKRLRAKDAMAHTWLSDVKVETCNAKSAPASDRRPASSKIGMPCPRQGAVNVLLVDQLLGPSFQAVTYVLWCMTCLLRSLQGILAREVASWMLVGVTILLISAYRQEQSLVQLSGSAPMRHMLPIMIWQGHTSQFHYLRHGA</sequence>
<keyword evidence="5 7" id="KW-0067">ATP-binding</keyword>
<keyword evidence="1" id="KW-0723">Serine/threonine-protein kinase</keyword>
<proteinExistence type="predicted"/>
<name>A0AB34IJI9_PRYPA</name>
<keyword evidence="2" id="KW-0808">Transferase</keyword>
<organism evidence="11 12">
    <name type="scientific">Prymnesium parvum</name>
    <name type="common">Toxic golden alga</name>
    <dbReference type="NCBI Taxonomy" id="97485"/>
    <lineage>
        <taxon>Eukaryota</taxon>
        <taxon>Haptista</taxon>
        <taxon>Haptophyta</taxon>
        <taxon>Prymnesiophyceae</taxon>
        <taxon>Prymnesiales</taxon>
        <taxon>Prymnesiaceae</taxon>
        <taxon>Prymnesium</taxon>
    </lineage>
</organism>
<feature type="binding site" evidence="7">
    <location>
        <position position="270"/>
    </location>
    <ligand>
        <name>ATP</name>
        <dbReference type="ChEBI" id="CHEBI:30616"/>
    </ligand>
</feature>
<evidence type="ECO:0000256" key="7">
    <source>
        <dbReference type="PIRSR" id="PIRSR630616-2"/>
    </source>
</evidence>
<evidence type="ECO:0000256" key="2">
    <source>
        <dbReference type="ARBA" id="ARBA00022679"/>
    </source>
</evidence>
<evidence type="ECO:0000256" key="5">
    <source>
        <dbReference type="ARBA" id="ARBA00022840"/>
    </source>
</evidence>
<evidence type="ECO:0000256" key="9">
    <source>
        <dbReference type="SAM" id="MobiDB-lite"/>
    </source>
</evidence>
<evidence type="ECO:0000256" key="1">
    <source>
        <dbReference type="ARBA" id="ARBA00022527"/>
    </source>
</evidence>
<feature type="compositionally biased region" description="Pro residues" evidence="9">
    <location>
        <begin position="53"/>
        <end position="62"/>
    </location>
</feature>
<evidence type="ECO:0000256" key="4">
    <source>
        <dbReference type="ARBA" id="ARBA00022777"/>
    </source>
</evidence>
<keyword evidence="3 7" id="KW-0547">Nucleotide-binding</keyword>
<dbReference type="PROSITE" id="PS00108">
    <property type="entry name" value="PROTEIN_KINASE_ST"/>
    <property type="match status" value="1"/>
</dbReference>
<evidence type="ECO:0000313" key="12">
    <source>
        <dbReference type="Proteomes" id="UP001515480"/>
    </source>
</evidence>
<evidence type="ECO:0000256" key="8">
    <source>
        <dbReference type="PIRSR" id="PIRSR630616-3"/>
    </source>
</evidence>
<feature type="cross-link" description="Glycyl lysine isopeptide (Lys-Gly) (interchain with G-Cter in SUMO2)" evidence="8">
    <location>
        <position position="254"/>
    </location>
</feature>
<evidence type="ECO:0000313" key="11">
    <source>
        <dbReference type="EMBL" id="KAL1499381.1"/>
    </source>
</evidence>
<dbReference type="GO" id="GO:0005524">
    <property type="term" value="F:ATP binding"/>
    <property type="evidence" value="ECO:0007669"/>
    <property type="project" value="UniProtKB-KW"/>
</dbReference>
<protein>
    <recommendedName>
        <fullName evidence="10">Protein kinase domain-containing protein</fullName>
    </recommendedName>
</protein>
<gene>
    <name evidence="11" type="ORF">AB1Y20_011587</name>
</gene>
<keyword evidence="12" id="KW-1185">Reference proteome</keyword>
<dbReference type="Pfam" id="PF00069">
    <property type="entry name" value="Pkinase"/>
    <property type="match status" value="1"/>
</dbReference>
<evidence type="ECO:0000256" key="6">
    <source>
        <dbReference type="PIRSR" id="PIRSR630616-1"/>
    </source>
</evidence>
<comment type="caution">
    <text evidence="11">The sequence shown here is derived from an EMBL/GenBank/DDBJ whole genome shotgun (WGS) entry which is preliminary data.</text>
</comment>
<dbReference type="InterPro" id="IPR008271">
    <property type="entry name" value="Ser/Thr_kinase_AS"/>
</dbReference>
<accession>A0AB34IJI9</accession>
<feature type="region of interest" description="Disordered" evidence="9">
    <location>
        <begin position="48"/>
        <end position="99"/>
    </location>
</feature>
<dbReference type="Gene3D" id="1.10.510.10">
    <property type="entry name" value="Transferase(Phosphotransferase) domain 1"/>
    <property type="match status" value="1"/>
</dbReference>
<dbReference type="InterPro" id="IPR011009">
    <property type="entry name" value="Kinase-like_dom_sf"/>
</dbReference>
<dbReference type="EMBL" id="JBGBPQ010000025">
    <property type="protein sequence ID" value="KAL1499381.1"/>
    <property type="molecule type" value="Genomic_DNA"/>
</dbReference>
<dbReference type="Proteomes" id="UP001515480">
    <property type="component" value="Unassembled WGS sequence"/>
</dbReference>
<dbReference type="InterPro" id="IPR000719">
    <property type="entry name" value="Prot_kinase_dom"/>
</dbReference>
<keyword evidence="4" id="KW-0418">Kinase</keyword>
<dbReference type="PROSITE" id="PS50011">
    <property type="entry name" value="PROTEIN_KINASE_DOM"/>
    <property type="match status" value="1"/>
</dbReference>
<dbReference type="PANTHER" id="PTHR24350">
    <property type="entry name" value="SERINE/THREONINE-PROTEIN KINASE IAL-RELATED"/>
    <property type="match status" value="1"/>
</dbReference>
<dbReference type="GO" id="GO:0004674">
    <property type="term" value="F:protein serine/threonine kinase activity"/>
    <property type="evidence" value="ECO:0007669"/>
    <property type="project" value="UniProtKB-KW"/>
</dbReference>
<dbReference type="SUPFAM" id="SSF56112">
    <property type="entry name" value="Protein kinase-like (PK-like)"/>
    <property type="match status" value="1"/>
</dbReference>
<dbReference type="InterPro" id="IPR030616">
    <property type="entry name" value="Aur-like"/>
</dbReference>
<dbReference type="AlphaFoldDB" id="A0AB34IJI9"/>
<feature type="active site" description="Proton acceptor" evidence="6">
    <location>
        <position position="252"/>
    </location>
</feature>
<evidence type="ECO:0000256" key="3">
    <source>
        <dbReference type="ARBA" id="ARBA00022741"/>
    </source>
</evidence>
<evidence type="ECO:0000259" key="10">
    <source>
        <dbReference type="PROSITE" id="PS50011"/>
    </source>
</evidence>